<evidence type="ECO:0000313" key="2">
    <source>
        <dbReference type="EMBL" id="SEH38478.1"/>
    </source>
</evidence>
<dbReference type="SUPFAM" id="SSF53448">
    <property type="entry name" value="Nucleotide-diphospho-sugar transferases"/>
    <property type="match status" value="2"/>
</dbReference>
<evidence type="ECO:0000259" key="1">
    <source>
        <dbReference type="Pfam" id="PF00535"/>
    </source>
</evidence>
<organism evidence="2 3">
    <name type="scientific">Parafannyhessea umbonata</name>
    <dbReference type="NCBI Taxonomy" id="604330"/>
    <lineage>
        <taxon>Bacteria</taxon>
        <taxon>Bacillati</taxon>
        <taxon>Actinomycetota</taxon>
        <taxon>Coriobacteriia</taxon>
        <taxon>Coriobacteriales</taxon>
        <taxon>Atopobiaceae</taxon>
        <taxon>Parafannyhessea</taxon>
    </lineage>
</organism>
<dbReference type="InterPro" id="IPR029044">
    <property type="entry name" value="Nucleotide-diphossugar_trans"/>
</dbReference>
<dbReference type="EMBL" id="FNWT01000001">
    <property type="protein sequence ID" value="SEH38478.1"/>
    <property type="molecule type" value="Genomic_DNA"/>
</dbReference>
<dbReference type="CDD" id="cd04186">
    <property type="entry name" value="GT_2_like_c"/>
    <property type="match status" value="1"/>
</dbReference>
<dbReference type="Pfam" id="PF00535">
    <property type="entry name" value="Glycos_transf_2"/>
    <property type="match status" value="2"/>
</dbReference>
<evidence type="ECO:0000313" key="3">
    <source>
        <dbReference type="Proteomes" id="UP000199135"/>
    </source>
</evidence>
<dbReference type="InterPro" id="IPR001173">
    <property type="entry name" value="Glyco_trans_2-like"/>
</dbReference>
<accession>A0A1H6HW01</accession>
<dbReference type="PANTHER" id="PTHR43179:SF7">
    <property type="entry name" value="RHAMNOSYLTRANSFERASE WBBL"/>
    <property type="match status" value="1"/>
</dbReference>
<sequence length="817" mass="90904">MSVSFRETTRGSGKIFVRVEGLGPSDGLNVASSTSDGTALPATWHRDPQSGYVVAVVPVLAVDQTLTVVALDAAGNVEGTATKTIRPRMARLASRVNTATRNGAAASIRNSDARAASTADVRIYDLIPFDADVEVIHCEVCLRGDGLGREVLGNVRLLDSTGSDALLAPLVCLGDKVVDSDEVPGLRERRVAFSARVRSNIDELVLCLSAEEGAADPLGARGATEAFCVALGHDLAALRGSFYARTLSADRDPEWEGWFLRNVRASEAELQAQRRVSFEGGPLFSLIVPLYKTPLEYFDQMLESVLAQTYGRLELVLVNASPEDERLAQAVSAACERDARVRVLNLDENRGITLNTNEGIRAASGDFLCFLDHDDVIEPDLLYHYARGIERYPRTDLLYCDEDKLIDGHFCQAFLKPDWSPDLLCSCNYVCHLLTVRKSVVDGLELPDGSYDGAQDQNMTLRVGELARNVFHARKVLYHWRVHPQSTAADPGSKSYTSLAGVKSVQEHLDRCGIDAVARIDERTPNVYHVDYQFAEHPLVSIVIPNKDQIDVLDRCLASIAQQTTYPNYEVIVVENNSTEDETFLYYEQAERRWERVRVVREKTEAGRFNFARTVNFGFSHAKGDYFLMLNNDTEVITPGWLEQLVGPCRREDIGAVGCKLLYPDGLIQHAGVFFHFAAPGHFGKMLPSHTQDYFNFCNLAQDLTAVTGACLMTSRETYEAVGGMDETFAVEYNDIDLCLRIQGLGKRVLYNPDVEIYHYESISRGQHRHGPAALRSCRENGRMMQMYPRYFVEGDPYLNPGLVRMSEHRALKKYLD</sequence>
<comment type="caution">
    <text evidence="2">The sequence shown here is derived from an EMBL/GenBank/DDBJ whole genome shotgun (WGS) entry which is preliminary data.</text>
</comment>
<proteinExistence type="predicted"/>
<dbReference type="RefSeq" id="WP_090991412.1">
    <property type="nucleotide sequence ID" value="NZ_FNWT01000001.1"/>
</dbReference>
<feature type="domain" description="Glycosyltransferase 2-like" evidence="1">
    <location>
        <begin position="285"/>
        <end position="394"/>
    </location>
</feature>
<keyword evidence="3" id="KW-1185">Reference proteome</keyword>
<gene>
    <name evidence="2" type="ORF">SAMN05216447_101248</name>
</gene>
<dbReference type="PANTHER" id="PTHR43179">
    <property type="entry name" value="RHAMNOSYLTRANSFERASE WBBL"/>
    <property type="match status" value="1"/>
</dbReference>
<feature type="domain" description="Glycosyltransferase 2-like" evidence="1">
    <location>
        <begin position="541"/>
        <end position="663"/>
    </location>
</feature>
<reference evidence="2 3" key="1">
    <citation type="submission" date="2016-10" db="EMBL/GenBank/DDBJ databases">
        <authorList>
            <person name="Varghese N."/>
            <person name="Submissions S."/>
        </authorList>
    </citation>
    <scope>NUCLEOTIDE SEQUENCE [LARGE SCALE GENOMIC DNA]</scope>
    <source>
        <strain evidence="2 3">WCP15</strain>
    </source>
</reference>
<dbReference type="Proteomes" id="UP000199135">
    <property type="component" value="Unassembled WGS sequence"/>
</dbReference>
<name>A0A1H6HW01_9ACTN</name>
<protein>
    <submittedName>
        <fullName evidence="2">Glycosyltransferase, GT2 family</fullName>
    </submittedName>
</protein>
<dbReference type="Gene3D" id="3.90.550.10">
    <property type="entry name" value="Spore Coat Polysaccharide Biosynthesis Protein SpsA, Chain A"/>
    <property type="match status" value="2"/>
</dbReference>